<proteinExistence type="predicted"/>
<evidence type="ECO:0000313" key="1">
    <source>
        <dbReference type="EMBL" id="KAK9736554.1"/>
    </source>
</evidence>
<dbReference type="Proteomes" id="UP001458880">
    <property type="component" value="Unassembled WGS sequence"/>
</dbReference>
<dbReference type="AlphaFoldDB" id="A0AAW1LRZ9"/>
<keyword evidence="2" id="KW-1185">Reference proteome</keyword>
<sequence>MAQHLYHVAYMAQCHWHISHLAVNMHTGKAENIQATTTESDDEKINKIQRNRRTAPYNARENLLVQNNQYFNK</sequence>
<comment type="caution">
    <text evidence="1">The sequence shown here is derived from an EMBL/GenBank/DDBJ whole genome shotgun (WGS) entry which is preliminary data.</text>
</comment>
<organism evidence="1 2">
    <name type="scientific">Popillia japonica</name>
    <name type="common">Japanese beetle</name>
    <dbReference type="NCBI Taxonomy" id="7064"/>
    <lineage>
        <taxon>Eukaryota</taxon>
        <taxon>Metazoa</taxon>
        <taxon>Ecdysozoa</taxon>
        <taxon>Arthropoda</taxon>
        <taxon>Hexapoda</taxon>
        <taxon>Insecta</taxon>
        <taxon>Pterygota</taxon>
        <taxon>Neoptera</taxon>
        <taxon>Endopterygota</taxon>
        <taxon>Coleoptera</taxon>
        <taxon>Polyphaga</taxon>
        <taxon>Scarabaeiformia</taxon>
        <taxon>Scarabaeidae</taxon>
        <taxon>Rutelinae</taxon>
        <taxon>Popillia</taxon>
    </lineage>
</organism>
<dbReference type="EMBL" id="JASPKY010000112">
    <property type="protein sequence ID" value="KAK9736554.1"/>
    <property type="molecule type" value="Genomic_DNA"/>
</dbReference>
<reference evidence="1 2" key="1">
    <citation type="journal article" date="2024" name="BMC Genomics">
        <title>De novo assembly and annotation of Popillia japonica's genome with initial clues to its potential as an invasive pest.</title>
        <authorList>
            <person name="Cucini C."/>
            <person name="Boschi S."/>
            <person name="Funari R."/>
            <person name="Cardaioli E."/>
            <person name="Iannotti N."/>
            <person name="Marturano G."/>
            <person name="Paoli F."/>
            <person name="Bruttini M."/>
            <person name="Carapelli A."/>
            <person name="Frati F."/>
            <person name="Nardi F."/>
        </authorList>
    </citation>
    <scope>NUCLEOTIDE SEQUENCE [LARGE SCALE GENOMIC DNA]</scope>
    <source>
        <strain evidence="1">DMR45628</strain>
    </source>
</reference>
<evidence type="ECO:0000313" key="2">
    <source>
        <dbReference type="Proteomes" id="UP001458880"/>
    </source>
</evidence>
<accession>A0AAW1LRZ9</accession>
<protein>
    <submittedName>
        <fullName evidence="1">Uncharacterized protein</fullName>
    </submittedName>
</protein>
<name>A0AAW1LRZ9_POPJA</name>
<gene>
    <name evidence="1" type="ORF">QE152_g12416</name>
</gene>